<accession>A0A919JZ19</accession>
<protein>
    <submittedName>
        <fullName evidence="1">Uncharacterized protein</fullName>
    </submittedName>
</protein>
<organism evidence="1 2">
    <name type="scientific">Paractinoplanes rishiriensis</name>
    <dbReference type="NCBI Taxonomy" id="1050105"/>
    <lineage>
        <taxon>Bacteria</taxon>
        <taxon>Bacillati</taxon>
        <taxon>Actinomycetota</taxon>
        <taxon>Actinomycetes</taxon>
        <taxon>Micromonosporales</taxon>
        <taxon>Micromonosporaceae</taxon>
        <taxon>Paractinoplanes</taxon>
    </lineage>
</organism>
<proteinExistence type="predicted"/>
<reference evidence="1" key="1">
    <citation type="submission" date="2021-01" db="EMBL/GenBank/DDBJ databases">
        <title>Whole genome shotgun sequence of Actinoplanes rishiriensis NBRC 108556.</title>
        <authorList>
            <person name="Komaki H."/>
            <person name="Tamura T."/>
        </authorList>
    </citation>
    <scope>NUCLEOTIDE SEQUENCE</scope>
    <source>
        <strain evidence="1">NBRC 108556</strain>
    </source>
</reference>
<gene>
    <name evidence="1" type="ORF">Ari01nite_36170</name>
</gene>
<dbReference type="AlphaFoldDB" id="A0A919JZ19"/>
<name>A0A919JZ19_9ACTN</name>
<dbReference type="Proteomes" id="UP000636960">
    <property type="component" value="Unassembled WGS sequence"/>
</dbReference>
<comment type="caution">
    <text evidence="1">The sequence shown here is derived from an EMBL/GenBank/DDBJ whole genome shotgun (WGS) entry which is preliminary data.</text>
</comment>
<dbReference type="EMBL" id="BOMV01000039">
    <property type="protein sequence ID" value="GIE96152.1"/>
    <property type="molecule type" value="Genomic_DNA"/>
</dbReference>
<evidence type="ECO:0000313" key="1">
    <source>
        <dbReference type="EMBL" id="GIE96152.1"/>
    </source>
</evidence>
<sequence length="117" mass="12769">MSAMAMSDLPESMRVHLARQEARPPIEKVREFLLGYVADAESLAEVEGRLRQIALTSTSLHRRVLDAIEAVLAASWPDGTLARLVGWDGNWVLDDPSDAGAAEFLRRLAGMLRAIAG</sequence>
<keyword evidence="2" id="KW-1185">Reference proteome</keyword>
<evidence type="ECO:0000313" key="2">
    <source>
        <dbReference type="Proteomes" id="UP000636960"/>
    </source>
</evidence>